<organism evidence="1 2">
    <name type="scientific">Fusarium keratoplasticum</name>
    <dbReference type="NCBI Taxonomy" id="1328300"/>
    <lineage>
        <taxon>Eukaryota</taxon>
        <taxon>Fungi</taxon>
        <taxon>Dikarya</taxon>
        <taxon>Ascomycota</taxon>
        <taxon>Pezizomycotina</taxon>
        <taxon>Sordariomycetes</taxon>
        <taxon>Hypocreomycetidae</taxon>
        <taxon>Hypocreales</taxon>
        <taxon>Nectriaceae</taxon>
        <taxon>Fusarium</taxon>
        <taxon>Fusarium solani species complex</taxon>
    </lineage>
</organism>
<evidence type="ECO:0000313" key="2">
    <source>
        <dbReference type="Proteomes" id="UP001065298"/>
    </source>
</evidence>
<sequence>MSGLEASLSGESPADEDDYEQRHILAHLLKQKFKFPKWGPEQSGIDTLDLFIVCRNTFDAFDRLYSPVNQAADFVWQTRRYSSARQSPLEKLPSEILRDIVSALEITDQIAAALCSQYLGSTPFGSSASISV</sequence>
<dbReference type="Proteomes" id="UP001065298">
    <property type="component" value="Chromosome 11"/>
</dbReference>
<evidence type="ECO:0000313" key="1">
    <source>
        <dbReference type="EMBL" id="KAI8652416.1"/>
    </source>
</evidence>
<dbReference type="EMBL" id="CM046513">
    <property type="protein sequence ID" value="KAI8652416.1"/>
    <property type="molecule type" value="Genomic_DNA"/>
</dbReference>
<keyword evidence="2" id="KW-1185">Reference proteome</keyword>
<gene>
    <name evidence="1" type="ORF">NCS57_01305500</name>
</gene>
<comment type="caution">
    <text evidence="1">The sequence shown here is derived from an EMBL/GenBank/DDBJ whole genome shotgun (WGS) entry which is preliminary data.</text>
</comment>
<protein>
    <submittedName>
        <fullName evidence="1">F-box domain-containing protein</fullName>
    </submittedName>
</protein>
<name>A0ACC0QF40_9HYPO</name>
<reference evidence="1" key="1">
    <citation type="submission" date="2022-06" db="EMBL/GenBank/DDBJ databases">
        <title>Fusarium solani species complex genomes reveal bases of compartmentalisation and animal pathogenesis.</title>
        <authorList>
            <person name="Tsai I.J."/>
        </authorList>
    </citation>
    <scope>NUCLEOTIDE SEQUENCE</scope>
    <source>
        <strain evidence="1">Fu6.1</strain>
    </source>
</reference>
<proteinExistence type="predicted"/>
<accession>A0ACC0QF40</accession>